<dbReference type="PROSITE" id="PS51007">
    <property type="entry name" value="CYTC"/>
    <property type="match status" value="1"/>
</dbReference>
<dbReference type="GO" id="GO:0009055">
    <property type="term" value="F:electron transfer activity"/>
    <property type="evidence" value="ECO:0007669"/>
    <property type="project" value="InterPro"/>
</dbReference>
<dbReference type="SUPFAM" id="SSF46626">
    <property type="entry name" value="Cytochrome c"/>
    <property type="match status" value="1"/>
</dbReference>
<dbReference type="Gene3D" id="1.10.760.10">
    <property type="entry name" value="Cytochrome c-like domain"/>
    <property type="match status" value="1"/>
</dbReference>
<dbReference type="AlphaFoldDB" id="A0A1W1CM51"/>
<accession>A0A1W1CM51</accession>
<dbReference type="Pfam" id="PF00034">
    <property type="entry name" value="Cytochrom_C"/>
    <property type="match status" value="1"/>
</dbReference>
<sequence>MRNIVILLSGLLFVSQFVFSADIEAGKASFEGKCASCHGPEGLKPIMPLYPKLGGQNSAYLVKQIKAFQDGSRVDPTMSAMAKMIEGDEIENVAAYLESRGQEK</sequence>
<evidence type="ECO:0000256" key="5">
    <source>
        <dbReference type="ARBA" id="ARBA00023004"/>
    </source>
</evidence>
<dbReference type="EMBL" id="FPHJ01000055">
    <property type="protein sequence ID" value="SFV66896.1"/>
    <property type="molecule type" value="Genomic_DNA"/>
</dbReference>
<dbReference type="GO" id="GO:0020037">
    <property type="term" value="F:heme binding"/>
    <property type="evidence" value="ECO:0007669"/>
    <property type="project" value="InterPro"/>
</dbReference>
<dbReference type="PANTHER" id="PTHR33751:SF9">
    <property type="entry name" value="CYTOCHROME C4"/>
    <property type="match status" value="1"/>
</dbReference>
<dbReference type="PANTHER" id="PTHR33751">
    <property type="entry name" value="CBB3-TYPE CYTOCHROME C OXIDASE SUBUNIT FIXP"/>
    <property type="match status" value="1"/>
</dbReference>
<name>A0A1W1CM51_9ZZZZ</name>
<evidence type="ECO:0000256" key="1">
    <source>
        <dbReference type="ARBA" id="ARBA00022448"/>
    </source>
</evidence>
<evidence type="ECO:0000256" key="4">
    <source>
        <dbReference type="ARBA" id="ARBA00022982"/>
    </source>
</evidence>
<evidence type="ECO:0000256" key="3">
    <source>
        <dbReference type="ARBA" id="ARBA00022723"/>
    </source>
</evidence>
<keyword evidence="5" id="KW-0408">Iron</keyword>
<proteinExistence type="predicted"/>
<dbReference type="GO" id="GO:0046872">
    <property type="term" value="F:metal ion binding"/>
    <property type="evidence" value="ECO:0007669"/>
    <property type="project" value="UniProtKB-KW"/>
</dbReference>
<reference evidence="7" key="1">
    <citation type="submission" date="2016-10" db="EMBL/GenBank/DDBJ databases">
        <authorList>
            <person name="de Groot N.N."/>
        </authorList>
    </citation>
    <scope>NUCLEOTIDE SEQUENCE</scope>
</reference>
<evidence type="ECO:0000256" key="2">
    <source>
        <dbReference type="ARBA" id="ARBA00022617"/>
    </source>
</evidence>
<dbReference type="InterPro" id="IPR009056">
    <property type="entry name" value="Cyt_c-like_dom"/>
</dbReference>
<gene>
    <name evidence="7" type="ORF">MNB_SUP05-5-855</name>
</gene>
<keyword evidence="3" id="KW-0479">Metal-binding</keyword>
<evidence type="ECO:0000313" key="7">
    <source>
        <dbReference type="EMBL" id="SFV66896.1"/>
    </source>
</evidence>
<organism evidence="7">
    <name type="scientific">hydrothermal vent metagenome</name>
    <dbReference type="NCBI Taxonomy" id="652676"/>
    <lineage>
        <taxon>unclassified sequences</taxon>
        <taxon>metagenomes</taxon>
        <taxon>ecological metagenomes</taxon>
    </lineage>
</organism>
<protein>
    <submittedName>
        <fullName evidence="7">Cytochrome c4</fullName>
    </submittedName>
</protein>
<keyword evidence="1" id="KW-0813">Transport</keyword>
<evidence type="ECO:0000259" key="6">
    <source>
        <dbReference type="PROSITE" id="PS51007"/>
    </source>
</evidence>
<dbReference type="InterPro" id="IPR036909">
    <property type="entry name" value="Cyt_c-like_dom_sf"/>
</dbReference>
<dbReference type="InterPro" id="IPR050597">
    <property type="entry name" value="Cytochrome_c_Oxidase_Subunit"/>
</dbReference>
<feature type="domain" description="Cytochrome c" evidence="6">
    <location>
        <begin position="21"/>
        <end position="101"/>
    </location>
</feature>
<keyword evidence="2" id="KW-0349">Heme</keyword>
<keyword evidence="4" id="KW-0249">Electron transport</keyword>